<proteinExistence type="predicted"/>
<keyword evidence="4" id="KW-0862">Zinc</keyword>
<evidence type="ECO:0000259" key="6">
    <source>
        <dbReference type="PROSITE" id="PS50970"/>
    </source>
</evidence>
<keyword evidence="8" id="KW-1185">Reference proteome</keyword>
<dbReference type="Gene3D" id="3.20.20.330">
    <property type="entry name" value="Homocysteine-binding-like domain"/>
    <property type="match status" value="1"/>
</dbReference>
<evidence type="ECO:0000256" key="4">
    <source>
        <dbReference type="ARBA" id="ARBA00022833"/>
    </source>
</evidence>
<dbReference type="EMBL" id="CM035440">
    <property type="protein sequence ID" value="KAH7282862.1"/>
    <property type="molecule type" value="Genomic_DNA"/>
</dbReference>
<evidence type="ECO:0000313" key="7">
    <source>
        <dbReference type="EMBL" id="KAH7282862.1"/>
    </source>
</evidence>
<gene>
    <name evidence="7" type="ORF">KP509_35G050600</name>
</gene>
<dbReference type="InterPro" id="IPR003726">
    <property type="entry name" value="HCY_dom"/>
</dbReference>
<dbReference type="GO" id="GO:0033528">
    <property type="term" value="P:S-methylmethionine cycle"/>
    <property type="evidence" value="ECO:0007669"/>
    <property type="project" value="TreeGrafter"/>
</dbReference>
<keyword evidence="1" id="KW-0489">Methyltransferase</keyword>
<dbReference type="InterPro" id="IPR036589">
    <property type="entry name" value="HCY_dom_sf"/>
</dbReference>
<comment type="caution">
    <text evidence="7">The sequence shown here is derived from an EMBL/GenBank/DDBJ whole genome shotgun (WGS) entry which is preliminary data.</text>
</comment>
<dbReference type="Pfam" id="PF02574">
    <property type="entry name" value="S-methyl_trans"/>
    <property type="match status" value="1"/>
</dbReference>
<dbReference type="OrthoDB" id="261426at2759"/>
<dbReference type="GO" id="GO:0046872">
    <property type="term" value="F:metal ion binding"/>
    <property type="evidence" value="ECO:0007669"/>
    <property type="project" value="UniProtKB-KW"/>
</dbReference>
<dbReference type="GO" id="GO:0032259">
    <property type="term" value="P:methylation"/>
    <property type="evidence" value="ECO:0007669"/>
    <property type="project" value="UniProtKB-KW"/>
</dbReference>
<dbReference type="PANTHER" id="PTHR46015:SF1">
    <property type="entry name" value="HOMOCYSTEINE S-METHYLTRANSFERASE-LIKE ISOFORM 1"/>
    <property type="match status" value="1"/>
</dbReference>
<keyword evidence="3" id="KW-0479">Metal-binding</keyword>
<reference evidence="7" key="1">
    <citation type="submission" date="2021-08" db="EMBL/GenBank/DDBJ databases">
        <title>WGS assembly of Ceratopteris richardii.</title>
        <authorList>
            <person name="Marchant D.B."/>
            <person name="Chen G."/>
            <person name="Jenkins J."/>
            <person name="Shu S."/>
            <person name="Leebens-Mack J."/>
            <person name="Grimwood J."/>
            <person name="Schmutz J."/>
            <person name="Soltis P."/>
            <person name="Soltis D."/>
            <person name="Chen Z.-H."/>
        </authorList>
    </citation>
    <scope>NUCLEOTIDE SEQUENCE</scope>
    <source>
        <strain evidence="7">Whitten #5841</strain>
        <tissue evidence="7">Leaf</tissue>
    </source>
</reference>
<evidence type="ECO:0000256" key="5">
    <source>
        <dbReference type="PROSITE-ProRule" id="PRU00333"/>
    </source>
</evidence>
<evidence type="ECO:0000256" key="3">
    <source>
        <dbReference type="ARBA" id="ARBA00022723"/>
    </source>
</evidence>
<dbReference type="InterPro" id="IPR051486">
    <property type="entry name" value="Hcy_S-methyltransferase"/>
</dbReference>
<dbReference type="AlphaFoldDB" id="A0A8T2QFI4"/>
<organism evidence="7 8">
    <name type="scientific">Ceratopteris richardii</name>
    <name type="common">Triangle waterfern</name>
    <dbReference type="NCBI Taxonomy" id="49495"/>
    <lineage>
        <taxon>Eukaryota</taxon>
        <taxon>Viridiplantae</taxon>
        <taxon>Streptophyta</taxon>
        <taxon>Embryophyta</taxon>
        <taxon>Tracheophyta</taxon>
        <taxon>Polypodiopsida</taxon>
        <taxon>Polypodiidae</taxon>
        <taxon>Polypodiales</taxon>
        <taxon>Pteridineae</taxon>
        <taxon>Pteridaceae</taxon>
        <taxon>Parkerioideae</taxon>
        <taxon>Ceratopteris</taxon>
    </lineage>
</organism>
<comment type="caution">
    <text evidence="5">Lacks conserved residue(s) required for the propagation of feature annotation.</text>
</comment>
<dbReference type="Proteomes" id="UP000825935">
    <property type="component" value="Chromosome 35"/>
</dbReference>
<accession>A0A8T2QFI4</accession>
<protein>
    <recommendedName>
        <fullName evidence="6">Hcy-binding domain-containing protein</fullName>
    </recommendedName>
</protein>
<dbReference type="PANTHER" id="PTHR46015">
    <property type="entry name" value="ZGC:172121"/>
    <property type="match status" value="1"/>
</dbReference>
<keyword evidence="2" id="KW-0808">Transferase</keyword>
<dbReference type="SUPFAM" id="SSF82282">
    <property type="entry name" value="Homocysteine S-methyltransferase"/>
    <property type="match status" value="1"/>
</dbReference>
<name>A0A8T2QFI4_CERRI</name>
<evidence type="ECO:0000256" key="2">
    <source>
        <dbReference type="ARBA" id="ARBA00022679"/>
    </source>
</evidence>
<evidence type="ECO:0000313" key="8">
    <source>
        <dbReference type="Proteomes" id="UP000825935"/>
    </source>
</evidence>
<evidence type="ECO:0000256" key="1">
    <source>
        <dbReference type="ARBA" id="ARBA00022603"/>
    </source>
</evidence>
<dbReference type="GO" id="GO:0009086">
    <property type="term" value="P:methionine biosynthetic process"/>
    <property type="evidence" value="ECO:0007669"/>
    <property type="project" value="TreeGrafter"/>
</dbReference>
<dbReference type="PROSITE" id="PS50970">
    <property type="entry name" value="HCY"/>
    <property type="match status" value="1"/>
</dbReference>
<feature type="domain" description="Hcy-binding" evidence="6">
    <location>
        <begin position="1"/>
        <end position="65"/>
    </location>
</feature>
<sequence length="68" mass="7638">MVDFNSVTFSDLANDFYYLNLQPSTGVSDTDFVSYVHKWRESGASLIGGCCRTTPKTIRAISEALKRR</sequence>
<dbReference type="GO" id="GO:0008898">
    <property type="term" value="F:S-adenosylmethionine-homocysteine S-methyltransferase activity"/>
    <property type="evidence" value="ECO:0007669"/>
    <property type="project" value="TreeGrafter"/>
</dbReference>